<keyword evidence="4" id="KW-0460">Magnesium</keyword>
<sequence>MITSEFDVVIFDCDGTLVDSEPITTRVLVEYAGEFGFEMQFADALAMFAGVDMPAIRAYIESQIGANLPEGFTEEFRRRQEIELRRQLQPIAGARQLLEVMQLPFCLASNAPHKKIRINLEVTNLASFFPLERCFSAYDIDTWKPDPALFLYAAEKMGVDASRCIVVEDSEAGVRAGIAAGMQVVGYIPKGSPSWSNEVNVVIDSLTDLIPMLAAYEPG</sequence>
<evidence type="ECO:0000256" key="3">
    <source>
        <dbReference type="ARBA" id="ARBA00022723"/>
    </source>
</evidence>
<dbReference type="EC" id="3.1.3.-" evidence="5"/>
<dbReference type="PRINTS" id="PR00413">
    <property type="entry name" value="HADHALOGNASE"/>
</dbReference>
<dbReference type="EMBL" id="SJPV01000002">
    <property type="protein sequence ID" value="TWU41095.1"/>
    <property type="molecule type" value="Genomic_DNA"/>
</dbReference>
<dbReference type="InterPro" id="IPR023214">
    <property type="entry name" value="HAD_sf"/>
</dbReference>
<dbReference type="Pfam" id="PF00702">
    <property type="entry name" value="Hydrolase"/>
    <property type="match status" value="1"/>
</dbReference>
<evidence type="ECO:0000256" key="1">
    <source>
        <dbReference type="ARBA" id="ARBA00001946"/>
    </source>
</evidence>
<dbReference type="PANTHER" id="PTHR46193">
    <property type="entry name" value="6-PHOSPHOGLUCONATE PHOSPHATASE"/>
    <property type="match status" value="1"/>
</dbReference>
<dbReference type="SUPFAM" id="SSF56784">
    <property type="entry name" value="HAD-like"/>
    <property type="match status" value="1"/>
</dbReference>
<accession>A0A5C6DXG9</accession>
<dbReference type="NCBIfam" id="TIGR01509">
    <property type="entry name" value="HAD-SF-IA-v3"/>
    <property type="match status" value="1"/>
</dbReference>
<keyword evidence="6" id="KW-1185">Reference proteome</keyword>
<dbReference type="InterPro" id="IPR051600">
    <property type="entry name" value="Beta-PGM-like"/>
</dbReference>
<dbReference type="InterPro" id="IPR023198">
    <property type="entry name" value="PGP-like_dom2"/>
</dbReference>
<comment type="cofactor">
    <cofactor evidence="1">
        <name>Mg(2+)</name>
        <dbReference type="ChEBI" id="CHEBI:18420"/>
    </cofactor>
</comment>
<dbReference type="OrthoDB" id="9797743at2"/>
<name>A0A5C6DXG9_9BACT</name>
<dbReference type="GO" id="GO:0046872">
    <property type="term" value="F:metal ion binding"/>
    <property type="evidence" value="ECO:0007669"/>
    <property type="project" value="UniProtKB-KW"/>
</dbReference>
<evidence type="ECO:0000313" key="5">
    <source>
        <dbReference type="EMBL" id="TWU41095.1"/>
    </source>
</evidence>
<evidence type="ECO:0000313" key="6">
    <source>
        <dbReference type="Proteomes" id="UP000319143"/>
    </source>
</evidence>
<protein>
    <submittedName>
        <fullName evidence="5">6-phosphogluconate phosphatase</fullName>
        <ecNumber evidence="5">3.1.3.-</ecNumber>
    </submittedName>
</protein>
<dbReference type="SFLD" id="SFLDG01129">
    <property type="entry name" value="C1.5:_HAD__Beta-PGM__Phosphata"/>
    <property type="match status" value="1"/>
</dbReference>
<dbReference type="Gene3D" id="3.40.50.1000">
    <property type="entry name" value="HAD superfamily/HAD-like"/>
    <property type="match status" value="1"/>
</dbReference>
<proteinExistence type="inferred from homology"/>
<dbReference type="RefSeq" id="WP_146525586.1">
    <property type="nucleotide sequence ID" value="NZ_SJPV01000002.1"/>
</dbReference>
<gene>
    <name evidence="5" type="primary">yieH</name>
    <name evidence="5" type="ORF">Poly41_19330</name>
</gene>
<dbReference type="InterPro" id="IPR006439">
    <property type="entry name" value="HAD-SF_hydro_IA"/>
</dbReference>
<reference evidence="5 6" key="1">
    <citation type="submission" date="2019-02" db="EMBL/GenBank/DDBJ databases">
        <title>Deep-cultivation of Planctomycetes and their phenomic and genomic characterization uncovers novel biology.</title>
        <authorList>
            <person name="Wiegand S."/>
            <person name="Jogler M."/>
            <person name="Boedeker C."/>
            <person name="Pinto D."/>
            <person name="Vollmers J."/>
            <person name="Rivas-Marin E."/>
            <person name="Kohn T."/>
            <person name="Peeters S.H."/>
            <person name="Heuer A."/>
            <person name="Rast P."/>
            <person name="Oberbeckmann S."/>
            <person name="Bunk B."/>
            <person name="Jeske O."/>
            <person name="Meyerdierks A."/>
            <person name="Storesund J.E."/>
            <person name="Kallscheuer N."/>
            <person name="Luecker S."/>
            <person name="Lage O.M."/>
            <person name="Pohl T."/>
            <person name="Merkel B.J."/>
            <person name="Hornburger P."/>
            <person name="Mueller R.-W."/>
            <person name="Bruemmer F."/>
            <person name="Labrenz M."/>
            <person name="Spormann A.M."/>
            <person name="Op Den Camp H."/>
            <person name="Overmann J."/>
            <person name="Amann R."/>
            <person name="Jetten M.S.M."/>
            <person name="Mascher T."/>
            <person name="Medema M.H."/>
            <person name="Devos D.P."/>
            <person name="Kaster A.-K."/>
            <person name="Ovreas L."/>
            <person name="Rohde M."/>
            <person name="Galperin M.Y."/>
            <person name="Jogler C."/>
        </authorList>
    </citation>
    <scope>NUCLEOTIDE SEQUENCE [LARGE SCALE GENOMIC DNA]</scope>
    <source>
        <strain evidence="5 6">Poly41</strain>
    </source>
</reference>
<keyword evidence="5" id="KW-0378">Hydrolase</keyword>
<dbReference type="Proteomes" id="UP000319143">
    <property type="component" value="Unassembled WGS sequence"/>
</dbReference>
<keyword evidence="3" id="KW-0479">Metal-binding</keyword>
<comment type="caution">
    <text evidence="5">The sequence shown here is derived from an EMBL/GenBank/DDBJ whole genome shotgun (WGS) entry which is preliminary data.</text>
</comment>
<dbReference type="CDD" id="cd07526">
    <property type="entry name" value="HAD_BPGM_like"/>
    <property type="match status" value="1"/>
</dbReference>
<dbReference type="GO" id="GO:0016787">
    <property type="term" value="F:hydrolase activity"/>
    <property type="evidence" value="ECO:0007669"/>
    <property type="project" value="UniProtKB-KW"/>
</dbReference>
<comment type="similarity">
    <text evidence="2">Belongs to the HAD-like hydrolase superfamily. CbbY/CbbZ/Gph/YieH family.</text>
</comment>
<dbReference type="AlphaFoldDB" id="A0A5C6DXG9"/>
<dbReference type="Gene3D" id="1.10.150.240">
    <property type="entry name" value="Putative phosphatase, domain 2"/>
    <property type="match status" value="1"/>
</dbReference>
<dbReference type="PANTHER" id="PTHR46193:SF10">
    <property type="entry name" value="6-PHOSPHOGLUCONATE PHOSPHATASE"/>
    <property type="match status" value="1"/>
</dbReference>
<dbReference type="InterPro" id="IPR036412">
    <property type="entry name" value="HAD-like_sf"/>
</dbReference>
<organism evidence="5 6">
    <name type="scientific">Novipirellula artificiosorum</name>
    <dbReference type="NCBI Taxonomy" id="2528016"/>
    <lineage>
        <taxon>Bacteria</taxon>
        <taxon>Pseudomonadati</taxon>
        <taxon>Planctomycetota</taxon>
        <taxon>Planctomycetia</taxon>
        <taxon>Pirellulales</taxon>
        <taxon>Pirellulaceae</taxon>
        <taxon>Novipirellula</taxon>
    </lineage>
</organism>
<evidence type="ECO:0000256" key="2">
    <source>
        <dbReference type="ARBA" id="ARBA00006171"/>
    </source>
</evidence>
<dbReference type="SFLD" id="SFLDS00003">
    <property type="entry name" value="Haloacid_Dehalogenase"/>
    <property type="match status" value="1"/>
</dbReference>
<evidence type="ECO:0000256" key="4">
    <source>
        <dbReference type="ARBA" id="ARBA00022842"/>
    </source>
</evidence>